<proteinExistence type="predicted"/>
<evidence type="ECO:0000313" key="2">
    <source>
        <dbReference type="EMBL" id="ODV61978.1"/>
    </source>
</evidence>
<feature type="chain" id="PRO_5008910536" evidence="1">
    <location>
        <begin position="21"/>
        <end position="287"/>
    </location>
</feature>
<sequence length="287" mass="32389">MNFYSGILFWLVLHLTVVLSSLVPRGYTNSTNVSVSEDNCGVVSAYSNSLITNVTSYGCSNYHSNLTDQLLTASTLFNDFNAPNYHSNSLNIVTNAKSFDILYTLQIFFNPSTQFYIIENTFYQENNTDNFLYLSYDYVDNVKILCHVFQETFFYLKASLNQILATDANGKTYSSVIYVPDCLNHSFCTINPNNFDLDNLYCISYAKDFSCSNLVANFNNQSNYCSKSFTNGLNEDERSSCGLATDSNLISTYSYESSSSSLFSILKFTKIKVISLLSLMFSILEFS</sequence>
<feature type="signal peptide" evidence="1">
    <location>
        <begin position="1"/>
        <end position="20"/>
    </location>
</feature>
<keyword evidence="1" id="KW-0732">Signal</keyword>
<dbReference type="InParanoid" id="A0A1D2VK48"/>
<reference evidence="3" key="1">
    <citation type="submission" date="2016-05" db="EMBL/GenBank/DDBJ databases">
        <title>Comparative genomics of biotechnologically important yeasts.</title>
        <authorList>
            <consortium name="DOE Joint Genome Institute"/>
            <person name="Riley R."/>
            <person name="Haridas S."/>
            <person name="Wolfe K.H."/>
            <person name="Lopes M.R."/>
            <person name="Hittinger C.T."/>
            <person name="Goker M."/>
            <person name="Salamov A."/>
            <person name="Wisecaver J."/>
            <person name="Long T.M."/>
            <person name="Aerts A.L."/>
            <person name="Barry K."/>
            <person name="Choi C."/>
            <person name="Clum A."/>
            <person name="Coughlan A.Y."/>
            <person name="Deshpande S."/>
            <person name="Douglass A.P."/>
            <person name="Hanson S.J."/>
            <person name="Klenk H.-P."/>
            <person name="Labutti K."/>
            <person name="Lapidus A."/>
            <person name="Lindquist E."/>
            <person name="Lipzen A."/>
            <person name="Meier-Kolthoff J.P."/>
            <person name="Ohm R.A."/>
            <person name="Otillar R.P."/>
            <person name="Pangilinan J."/>
            <person name="Peng Y."/>
            <person name="Rokas A."/>
            <person name="Rosa C.A."/>
            <person name="Scheuner C."/>
            <person name="Sibirny A.A."/>
            <person name="Slot J.C."/>
            <person name="Stielow J.B."/>
            <person name="Sun H."/>
            <person name="Kurtzman C.P."/>
            <person name="Blackwell M."/>
            <person name="Grigoriev I.V."/>
            <person name="Jeffries T.W."/>
        </authorList>
    </citation>
    <scope>NUCLEOTIDE SEQUENCE [LARGE SCALE GENOMIC DNA]</scope>
    <source>
        <strain evidence="3">DSM 1968</strain>
    </source>
</reference>
<accession>A0A1D2VK48</accession>
<protein>
    <submittedName>
        <fullName evidence="2">Uncharacterized protein</fullName>
    </submittedName>
</protein>
<dbReference type="RefSeq" id="XP_020048285.1">
    <property type="nucleotide sequence ID" value="XM_020192974.1"/>
</dbReference>
<organism evidence="2 3">
    <name type="scientific">Ascoidea rubescens DSM 1968</name>
    <dbReference type="NCBI Taxonomy" id="1344418"/>
    <lineage>
        <taxon>Eukaryota</taxon>
        <taxon>Fungi</taxon>
        <taxon>Dikarya</taxon>
        <taxon>Ascomycota</taxon>
        <taxon>Saccharomycotina</taxon>
        <taxon>Saccharomycetes</taxon>
        <taxon>Ascoideaceae</taxon>
        <taxon>Ascoidea</taxon>
    </lineage>
</organism>
<gene>
    <name evidence="2" type="ORF">ASCRUDRAFT_75219</name>
</gene>
<evidence type="ECO:0000256" key="1">
    <source>
        <dbReference type="SAM" id="SignalP"/>
    </source>
</evidence>
<dbReference type="AlphaFoldDB" id="A0A1D2VK48"/>
<dbReference type="GeneID" id="30966610"/>
<name>A0A1D2VK48_9ASCO</name>
<dbReference type="Proteomes" id="UP000095038">
    <property type="component" value="Unassembled WGS sequence"/>
</dbReference>
<dbReference type="EMBL" id="KV454478">
    <property type="protein sequence ID" value="ODV61978.1"/>
    <property type="molecule type" value="Genomic_DNA"/>
</dbReference>
<keyword evidence="3" id="KW-1185">Reference proteome</keyword>
<evidence type="ECO:0000313" key="3">
    <source>
        <dbReference type="Proteomes" id="UP000095038"/>
    </source>
</evidence>